<evidence type="ECO:0000313" key="1">
    <source>
        <dbReference type="EMBL" id="SFA97962.1"/>
    </source>
</evidence>
<keyword evidence="2" id="KW-1185">Reference proteome</keyword>
<organism evidence="1 2">
    <name type="scientific">Poseidonocella pacifica</name>
    <dbReference type="NCBI Taxonomy" id="871651"/>
    <lineage>
        <taxon>Bacteria</taxon>
        <taxon>Pseudomonadati</taxon>
        <taxon>Pseudomonadota</taxon>
        <taxon>Alphaproteobacteria</taxon>
        <taxon>Rhodobacterales</taxon>
        <taxon>Roseobacteraceae</taxon>
        <taxon>Poseidonocella</taxon>
    </lineage>
</organism>
<dbReference type="AlphaFoldDB" id="A0A1I0XA95"/>
<evidence type="ECO:0000313" key="2">
    <source>
        <dbReference type="Proteomes" id="UP000198796"/>
    </source>
</evidence>
<accession>A0A1I0XA95</accession>
<dbReference type="Proteomes" id="UP000198796">
    <property type="component" value="Unassembled WGS sequence"/>
</dbReference>
<gene>
    <name evidence="1" type="ORF">SAMN05421688_2049</name>
</gene>
<dbReference type="EMBL" id="FOJU01000003">
    <property type="protein sequence ID" value="SFA97962.1"/>
    <property type="molecule type" value="Genomic_DNA"/>
</dbReference>
<dbReference type="STRING" id="871651.SAMN05421688_2049"/>
<reference evidence="1 2" key="1">
    <citation type="submission" date="2016-10" db="EMBL/GenBank/DDBJ databases">
        <authorList>
            <person name="de Groot N.N."/>
        </authorList>
    </citation>
    <scope>NUCLEOTIDE SEQUENCE [LARGE SCALE GENOMIC DNA]</scope>
    <source>
        <strain evidence="1 2">DSM 29316</strain>
    </source>
</reference>
<proteinExistence type="predicted"/>
<name>A0A1I0XA95_9RHOB</name>
<protein>
    <submittedName>
        <fullName evidence="1">Uncharacterized protein</fullName>
    </submittedName>
</protein>
<sequence length="206" mass="22062">MGVSAPQHPVDRQSIAQARGPAHFPLAAGGARTTLVGAIVALSPRRSQCLRHVYLVPAWWSVGQAVRPPLLEGGKTCNYPPAPGRGRGMNGSPSWRENPGSRHLSAHLALRLAAIRLESRSSMAQARARQPLRRPAAILQPARLSAAQRMRPTANPAGATAAKAISAEALRGALKNDRTVGVDTSRRSFCVRPLERRNPWGGARHV</sequence>